<name>A0A8B2NIE1_9HYPH</name>
<dbReference type="SUPFAM" id="SSF56601">
    <property type="entry name" value="beta-lactamase/transpeptidase-like"/>
    <property type="match status" value="1"/>
</dbReference>
<dbReference type="Gene3D" id="3.40.710.10">
    <property type="entry name" value="DD-peptidase/beta-lactamase superfamily"/>
    <property type="match status" value="1"/>
</dbReference>
<dbReference type="Proteomes" id="UP000249590">
    <property type="component" value="Unassembled WGS sequence"/>
</dbReference>
<dbReference type="RefSeq" id="WP_111349432.1">
    <property type="nucleotide sequence ID" value="NZ_QHHQ01000005.1"/>
</dbReference>
<gene>
    <name evidence="2" type="ORF">DLJ53_22465</name>
</gene>
<dbReference type="PANTHER" id="PTHR43283">
    <property type="entry name" value="BETA-LACTAMASE-RELATED"/>
    <property type="match status" value="1"/>
</dbReference>
<accession>A0A8B2NIE1</accession>
<dbReference type="InterPro" id="IPR012338">
    <property type="entry name" value="Beta-lactam/transpept-like"/>
</dbReference>
<organism evidence="2 3">
    <name type="scientific">Acuticoccus sediminis</name>
    <dbReference type="NCBI Taxonomy" id="2184697"/>
    <lineage>
        <taxon>Bacteria</taxon>
        <taxon>Pseudomonadati</taxon>
        <taxon>Pseudomonadota</taxon>
        <taxon>Alphaproteobacteria</taxon>
        <taxon>Hyphomicrobiales</taxon>
        <taxon>Amorphaceae</taxon>
        <taxon>Acuticoccus</taxon>
    </lineage>
</organism>
<dbReference type="OrthoDB" id="9814204at2"/>
<dbReference type="AlphaFoldDB" id="A0A8B2NIE1"/>
<protein>
    <submittedName>
        <fullName evidence="2">6-aminohexanoate hydrolase</fullName>
    </submittedName>
</protein>
<dbReference type="InterPro" id="IPR001466">
    <property type="entry name" value="Beta-lactam-related"/>
</dbReference>
<sequence length="345" mass="36659">MDRPVPDRRMVLAALAGAVAGGLAVPRAVRAAGQADGAFEEVAARAGALDQLHAMVVVHDGETRFARAFRGPNLERAVNVKSVSKSIVALLAGVAIDRGFISGTDATLGELIDDLIPADADPRVKDITVADLLTMQAGLERTSGPNYGAWVGSANWLRFALTRPFVAEPGEAFQYSTGSYHILGVVLARTTERTLLSLAREWLGVPLGIDLPAWTRDPQGYYLGGNNMAMTPRAMALIGETVRLGGTFGDAAVIPPEWIEVSLRPRARSPFSGDEYGYGWFLTELAGERAVYARGYGGQMIYVLPDAVLTVAITSDPTRPARTEGHVGDLHRLVAEAVLPAVTAG</sequence>
<feature type="domain" description="Beta-lactamase-related" evidence="1">
    <location>
        <begin position="54"/>
        <end position="325"/>
    </location>
</feature>
<keyword evidence="3" id="KW-1185">Reference proteome</keyword>
<dbReference type="PANTHER" id="PTHR43283:SF7">
    <property type="entry name" value="BETA-LACTAMASE-RELATED DOMAIN-CONTAINING PROTEIN"/>
    <property type="match status" value="1"/>
</dbReference>
<dbReference type="PROSITE" id="PS51318">
    <property type="entry name" value="TAT"/>
    <property type="match status" value="1"/>
</dbReference>
<dbReference type="GO" id="GO:0016787">
    <property type="term" value="F:hydrolase activity"/>
    <property type="evidence" value="ECO:0007669"/>
    <property type="project" value="UniProtKB-KW"/>
</dbReference>
<keyword evidence="2" id="KW-0378">Hydrolase</keyword>
<proteinExistence type="predicted"/>
<dbReference type="Pfam" id="PF00144">
    <property type="entry name" value="Beta-lactamase"/>
    <property type="match status" value="1"/>
</dbReference>
<dbReference type="EMBL" id="QHHQ01000005">
    <property type="protein sequence ID" value="RAH99304.1"/>
    <property type="molecule type" value="Genomic_DNA"/>
</dbReference>
<evidence type="ECO:0000313" key="2">
    <source>
        <dbReference type="EMBL" id="RAH99304.1"/>
    </source>
</evidence>
<comment type="caution">
    <text evidence="2">The sequence shown here is derived from an EMBL/GenBank/DDBJ whole genome shotgun (WGS) entry which is preliminary data.</text>
</comment>
<evidence type="ECO:0000313" key="3">
    <source>
        <dbReference type="Proteomes" id="UP000249590"/>
    </source>
</evidence>
<evidence type="ECO:0000259" key="1">
    <source>
        <dbReference type="Pfam" id="PF00144"/>
    </source>
</evidence>
<reference evidence="2 3" key="1">
    <citation type="submission" date="2018-05" db="EMBL/GenBank/DDBJ databases">
        <title>Acuticoccus sediminis sp. nov., isolated from deep-sea sediment of Indian Ocean.</title>
        <authorList>
            <person name="Liu X."/>
            <person name="Lai Q."/>
            <person name="Du Y."/>
            <person name="Sun F."/>
            <person name="Zhang X."/>
            <person name="Wang S."/>
            <person name="Shao Z."/>
        </authorList>
    </citation>
    <scope>NUCLEOTIDE SEQUENCE [LARGE SCALE GENOMIC DNA]</scope>
    <source>
        <strain evidence="2 3">PTG4-2</strain>
    </source>
</reference>
<dbReference type="InterPro" id="IPR006311">
    <property type="entry name" value="TAT_signal"/>
</dbReference>
<dbReference type="InterPro" id="IPR050789">
    <property type="entry name" value="Diverse_Enzym_Activities"/>
</dbReference>